<feature type="transmembrane region" description="Helical" evidence="1">
    <location>
        <begin position="90"/>
        <end position="108"/>
    </location>
</feature>
<keyword evidence="3" id="KW-1185">Reference proteome</keyword>
<keyword evidence="1" id="KW-1133">Transmembrane helix</keyword>
<dbReference type="AlphaFoldDB" id="A0A2S9EPK5"/>
<protein>
    <submittedName>
        <fullName evidence="2">Uncharacterized protein</fullName>
    </submittedName>
</protein>
<keyword evidence="1" id="KW-0472">Membrane</keyword>
<proteinExistence type="predicted"/>
<reference evidence="2 3" key="1">
    <citation type="submission" date="2017-09" db="EMBL/GenBank/DDBJ databases">
        <title>Genomic, metabolic, and phenotypic characteristics of bacterial isolates from the natural microbiome of the model nematode Caenorhabditis elegans.</title>
        <authorList>
            <person name="Zimmermann J."/>
            <person name="Obeng N."/>
            <person name="Yang W."/>
            <person name="Obeng O."/>
            <person name="Kissoyan K."/>
            <person name="Pees B."/>
            <person name="Dirksen P."/>
            <person name="Hoppner M."/>
            <person name="Franke A."/>
            <person name="Rosenstiel P."/>
            <person name="Leippe M."/>
            <person name="Dierking K."/>
            <person name="Kaleta C."/>
            <person name="Schulenburg H."/>
        </authorList>
    </citation>
    <scope>NUCLEOTIDE SEQUENCE [LARGE SCALE GENOMIC DNA]</scope>
    <source>
        <strain evidence="2 3">MYb117</strain>
    </source>
</reference>
<feature type="transmembrane region" description="Helical" evidence="1">
    <location>
        <begin position="120"/>
        <end position="137"/>
    </location>
</feature>
<evidence type="ECO:0000256" key="1">
    <source>
        <dbReference type="SAM" id="Phobius"/>
    </source>
</evidence>
<name>A0A2S9EPK5_9PSED</name>
<comment type="caution">
    <text evidence="2">The sequence shown here is derived from an EMBL/GenBank/DDBJ whole genome shotgun (WGS) entry which is preliminary data.</text>
</comment>
<gene>
    <name evidence="2" type="ORF">CQZ99_14660</name>
</gene>
<accession>A0A2S9EPK5</accession>
<sequence>MRYFIKFRSAYLVERKSHLETMLMTLYGLWGRLVRGKKYLSGVIMAEQVMINRYADIVKKDFDAKIISKTDIKKYKASLKSANVKYKQRSDFLVIMVSIISLLGLTTFSDKAPFYMDKPIPFFATLLFLLMVITVAIERINMNSVVAENEELINIFDSAF</sequence>
<keyword evidence="1" id="KW-0812">Transmembrane</keyword>
<evidence type="ECO:0000313" key="2">
    <source>
        <dbReference type="EMBL" id="PRC17526.1"/>
    </source>
</evidence>
<organism evidence="2 3">
    <name type="scientific">Pseudomonas poae</name>
    <dbReference type="NCBI Taxonomy" id="200451"/>
    <lineage>
        <taxon>Bacteria</taxon>
        <taxon>Pseudomonadati</taxon>
        <taxon>Pseudomonadota</taxon>
        <taxon>Gammaproteobacteria</taxon>
        <taxon>Pseudomonadales</taxon>
        <taxon>Pseudomonadaceae</taxon>
        <taxon>Pseudomonas</taxon>
    </lineage>
</organism>
<dbReference type="Proteomes" id="UP000238045">
    <property type="component" value="Unassembled WGS sequence"/>
</dbReference>
<evidence type="ECO:0000313" key="3">
    <source>
        <dbReference type="Proteomes" id="UP000238045"/>
    </source>
</evidence>
<dbReference type="EMBL" id="PCQL01000013">
    <property type="protein sequence ID" value="PRC17526.1"/>
    <property type="molecule type" value="Genomic_DNA"/>
</dbReference>